<reference evidence="7" key="2">
    <citation type="journal article" date="2014" name="Nat. Commun.">
        <title>The cavefish genome reveals candidate genes for eye loss.</title>
        <authorList>
            <person name="McGaugh S.E."/>
            <person name="Gross J.B."/>
            <person name="Aken B."/>
            <person name="Blin M."/>
            <person name="Borowsky R."/>
            <person name="Chalopin D."/>
            <person name="Hinaux H."/>
            <person name="Jeffery W.R."/>
            <person name="Keene A."/>
            <person name="Ma L."/>
            <person name="Minx P."/>
            <person name="Murphy D."/>
            <person name="O'Quin K.E."/>
            <person name="Retaux S."/>
            <person name="Rohner N."/>
            <person name="Searle S.M."/>
            <person name="Stahl B.A."/>
            <person name="Tabin C."/>
            <person name="Volff J.N."/>
            <person name="Yoshizawa M."/>
            <person name="Warren W.C."/>
        </authorList>
    </citation>
    <scope>NUCLEOTIDE SEQUENCE [LARGE SCALE GENOMIC DNA]</scope>
    <source>
        <strain evidence="7">female</strain>
    </source>
</reference>
<dbReference type="GO" id="GO:0004842">
    <property type="term" value="F:ubiquitin-protein transferase activity"/>
    <property type="evidence" value="ECO:0007669"/>
    <property type="project" value="InterPro"/>
</dbReference>
<keyword evidence="1" id="KW-0808">Transferase</keyword>
<dbReference type="InterPro" id="IPR035983">
    <property type="entry name" value="Hect_E3_ubiquitin_ligase"/>
</dbReference>
<feature type="region of interest" description="Disordered" evidence="4">
    <location>
        <begin position="94"/>
        <end position="115"/>
    </location>
</feature>
<feature type="domain" description="HECT" evidence="5">
    <location>
        <begin position="287"/>
        <end position="318"/>
    </location>
</feature>
<accession>A0A3B1IH76</accession>
<reference evidence="7" key="1">
    <citation type="submission" date="2013-03" db="EMBL/GenBank/DDBJ databases">
        <authorList>
            <person name="Jeffery W."/>
            <person name="Warren W."/>
            <person name="Wilson R.K."/>
        </authorList>
    </citation>
    <scope>NUCLEOTIDE SEQUENCE</scope>
    <source>
        <strain evidence="7">female</strain>
    </source>
</reference>
<evidence type="ECO:0000313" key="7">
    <source>
        <dbReference type="Proteomes" id="UP000018467"/>
    </source>
</evidence>
<dbReference type="Proteomes" id="UP000018467">
    <property type="component" value="Unassembled WGS sequence"/>
</dbReference>
<dbReference type="InterPro" id="IPR000569">
    <property type="entry name" value="HECT_dom"/>
</dbReference>
<name>A0A3B1IH76_ASTMX</name>
<feature type="region of interest" description="Disordered" evidence="4">
    <location>
        <begin position="44"/>
        <end position="75"/>
    </location>
</feature>
<evidence type="ECO:0000256" key="1">
    <source>
        <dbReference type="ARBA" id="ARBA00022679"/>
    </source>
</evidence>
<evidence type="ECO:0000256" key="4">
    <source>
        <dbReference type="SAM" id="MobiDB-lite"/>
    </source>
</evidence>
<reference evidence="6" key="4">
    <citation type="submission" date="2025-09" db="UniProtKB">
        <authorList>
            <consortium name="Ensembl"/>
        </authorList>
    </citation>
    <scope>IDENTIFICATION</scope>
</reference>
<dbReference type="SUPFAM" id="SSF56204">
    <property type="entry name" value="Hect, E3 ligase catalytic domain"/>
    <property type="match status" value="1"/>
</dbReference>
<feature type="compositionally biased region" description="Polar residues" evidence="4">
    <location>
        <begin position="44"/>
        <end position="67"/>
    </location>
</feature>
<dbReference type="Bgee" id="ENSAMXG00000031583">
    <property type="expression patterns" value="Expressed in bone element and 10 other cell types or tissues"/>
</dbReference>
<evidence type="ECO:0000259" key="5">
    <source>
        <dbReference type="PROSITE" id="PS50237"/>
    </source>
</evidence>
<dbReference type="GeneTree" id="ENSGT00460000041731"/>
<dbReference type="Gene3D" id="3.90.1750.10">
    <property type="entry name" value="Hect, E3 ligase catalytic domains"/>
    <property type="match status" value="1"/>
</dbReference>
<evidence type="ECO:0000256" key="2">
    <source>
        <dbReference type="ARBA" id="ARBA00022786"/>
    </source>
</evidence>
<keyword evidence="7" id="KW-1185">Reference proteome</keyword>
<keyword evidence="2 3" id="KW-0833">Ubl conjugation pathway</keyword>
<reference evidence="6" key="3">
    <citation type="submission" date="2025-08" db="UniProtKB">
        <authorList>
            <consortium name="Ensembl"/>
        </authorList>
    </citation>
    <scope>IDENTIFICATION</scope>
</reference>
<evidence type="ECO:0000313" key="6">
    <source>
        <dbReference type="Ensembl" id="ENSAMXP00000029036.1"/>
    </source>
</evidence>
<evidence type="ECO:0000256" key="3">
    <source>
        <dbReference type="PROSITE-ProRule" id="PRU00104"/>
    </source>
</evidence>
<sequence length="544" mass="60746">MADFKEAELRNAARHVVSLLRSALAEARGSVPAVSTADEVQVQGQQASGSRQQVDMQEQTAPCNQEQPARRHVQQQRTFGFSGTCGSVEQSMTRSFPGLFKPRKNSTPSPKRKAARSTPVQFYLLNQFVERTPKMSTELLLLQAGLGRRTVTIPEDGQHSELPDVFSDVEASCDLTEMDSERCAVDEPDSRPAVVVKVSCPLCCDAYPEDCIKEHASTCEGRYEEPRVNSDLQVDQDITNENRQEPYSLADAVCKVKDKIDPQAIFSICVTREEIFHRGLKQWKRQKKATPINPLRVSFLGEAGIDNGALRKEFLTEMMAGIETNLFEGSSAGKTPKYSIMDYQNDNFKIAGEVIAVSIAQDGPPPNFFHEWSYTFISMGEFDKDQLSETDVTDPELLDLISKVETSDKAALIDLLERILACGYMGPVTCDKKASIVSAIVLHSRVRVLPMLQQICTGLKLYGLHDMIKQNPAIFQPLFVPGHLDKPDADFLAMALSPLLSEPGSLKRHKELRIVNFLQDFIQSMDDEGNFIALKYKKSWIRFA</sequence>
<proteinExistence type="predicted"/>
<dbReference type="AlphaFoldDB" id="A0A3B1IH76"/>
<comment type="caution">
    <text evidence="3">Lacks conserved residue(s) required for the propagation of feature annotation.</text>
</comment>
<dbReference type="PROSITE" id="PS50237">
    <property type="entry name" value="HECT"/>
    <property type="match status" value="1"/>
</dbReference>
<protein>
    <submittedName>
        <fullName evidence="6">Uncharacterized LOC111188455</fullName>
    </submittedName>
</protein>
<organism evidence="6 7">
    <name type="scientific">Astyanax mexicanus</name>
    <name type="common">Blind cave fish</name>
    <name type="synonym">Astyanax fasciatus mexicanus</name>
    <dbReference type="NCBI Taxonomy" id="7994"/>
    <lineage>
        <taxon>Eukaryota</taxon>
        <taxon>Metazoa</taxon>
        <taxon>Chordata</taxon>
        <taxon>Craniata</taxon>
        <taxon>Vertebrata</taxon>
        <taxon>Euteleostomi</taxon>
        <taxon>Actinopterygii</taxon>
        <taxon>Neopterygii</taxon>
        <taxon>Teleostei</taxon>
        <taxon>Ostariophysi</taxon>
        <taxon>Characiformes</taxon>
        <taxon>Characoidei</taxon>
        <taxon>Acestrorhamphidae</taxon>
        <taxon>Acestrorhamphinae</taxon>
        <taxon>Astyanax</taxon>
    </lineage>
</organism>
<dbReference type="Ensembl" id="ENSAMXT00000031258.1">
    <property type="protein sequence ID" value="ENSAMXP00000029036.1"/>
    <property type="gene ID" value="ENSAMXG00000031583.1"/>
</dbReference>